<dbReference type="InterPro" id="IPR055768">
    <property type="entry name" value="DUF7344"/>
</dbReference>
<feature type="compositionally biased region" description="Basic and acidic residues" evidence="1">
    <location>
        <begin position="16"/>
        <end position="25"/>
    </location>
</feature>
<feature type="region of interest" description="Disordered" evidence="1">
    <location>
        <begin position="1"/>
        <end position="25"/>
    </location>
</feature>
<evidence type="ECO:0000259" key="2">
    <source>
        <dbReference type="Pfam" id="PF24035"/>
    </source>
</evidence>
<dbReference type="InterPro" id="IPR036388">
    <property type="entry name" value="WH-like_DNA-bd_sf"/>
</dbReference>
<protein>
    <recommendedName>
        <fullName evidence="2">DUF7344 domain-containing protein</fullName>
    </recommendedName>
</protein>
<dbReference type="Pfam" id="PF24035">
    <property type="entry name" value="DUF7344"/>
    <property type="match status" value="1"/>
</dbReference>
<dbReference type="RefSeq" id="WP_157690097.1">
    <property type="nucleotide sequence ID" value="NZ_CP034345.1"/>
</dbReference>
<feature type="domain" description="DUF7344" evidence="2">
    <location>
        <begin position="32"/>
        <end position="103"/>
    </location>
</feature>
<evidence type="ECO:0000256" key="1">
    <source>
        <dbReference type="SAM" id="MobiDB-lite"/>
    </source>
</evidence>
<dbReference type="InterPro" id="IPR036390">
    <property type="entry name" value="WH_DNA-bd_sf"/>
</dbReference>
<dbReference type="EMBL" id="CP034345">
    <property type="protein sequence ID" value="QGX95637.1"/>
    <property type="molecule type" value="Genomic_DNA"/>
</dbReference>
<keyword evidence="4" id="KW-1185">Reference proteome</keyword>
<dbReference type="GeneID" id="99246959"/>
<dbReference type="AlphaFoldDB" id="A0A6B9FAD9"/>
<evidence type="ECO:0000313" key="4">
    <source>
        <dbReference type="Proteomes" id="UP000428325"/>
    </source>
</evidence>
<proteinExistence type="predicted"/>
<name>A0A6B9FAD9_9EURY</name>
<dbReference type="KEGG" id="hra:EI982_12960"/>
<gene>
    <name evidence="3" type="ORF">EI982_12960</name>
</gene>
<reference evidence="3 4" key="1">
    <citation type="submission" date="2018-12" db="EMBL/GenBank/DDBJ databases">
        <title>Complete genome sequence of Haloplanus rallus MBLA0036.</title>
        <authorList>
            <person name="Nam Y.-d."/>
            <person name="Kang J."/>
            <person name="Chung W.-H."/>
            <person name="Park Y.S."/>
        </authorList>
    </citation>
    <scope>NUCLEOTIDE SEQUENCE [LARGE SCALE GENOMIC DNA]</scope>
    <source>
        <strain evidence="3 4">MBLA0036</strain>
    </source>
</reference>
<evidence type="ECO:0000313" key="3">
    <source>
        <dbReference type="EMBL" id="QGX95637.1"/>
    </source>
</evidence>
<sequence>MTTSNTCDSTVDDDPGENRHDEADTERLDAVFEVLADARRRRVIRVLSGGETEVTTVATLAEALAERDPAPVDRLVVSLGHVHLPKLDAAGVIDYLPDRSTVRYDGAPLAERLLKEC</sequence>
<accession>A0A6B9FAD9</accession>
<organism evidence="3 4">
    <name type="scientific">Haloplanus rallus</name>
    <dbReference type="NCBI Taxonomy" id="1816183"/>
    <lineage>
        <taxon>Archaea</taxon>
        <taxon>Methanobacteriati</taxon>
        <taxon>Methanobacteriota</taxon>
        <taxon>Stenosarchaea group</taxon>
        <taxon>Halobacteria</taxon>
        <taxon>Halobacteriales</taxon>
        <taxon>Haloferacaceae</taxon>
        <taxon>Haloplanus</taxon>
    </lineage>
</organism>
<dbReference type="Proteomes" id="UP000428325">
    <property type="component" value="Chromosome"/>
</dbReference>
<dbReference type="OrthoDB" id="282764at2157"/>
<dbReference type="Gene3D" id="1.10.10.10">
    <property type="entry name" value="Winged helix-like DNA-binding domain superfamily/Winged helix DNA-binding domain"/>
    <property type="match status" value="1"/>
</dbReference>
<dbReference type="SUPFAM" id="SSF46785">
    <property type="entry name" value="Winged helix' DNA-binding domain"/>
    <property type="match status" value="1"/>
</dbReference>